<proteinExistence type="inferred from homology"/>
<keyword evidence="11" id="KW-1185">Reference proteome</keyword>
<dbReference type="STRING" id="760192.Halhy_0669"/>
<comment type="similarity">
    <text evidence="2">Belongs to the outer membrane factor (OMF) (TC 1.B.17) family.</text>
</comment>
<evidence type="ECO:0000256" key="5">
    <source>
        <dbReference type="ARBA" id="ARBA00022692"/>
    </source>
</evidence>
<evidence type="ECO:0000256" key="8">
    <source>
        <dbReference type="SAM" id="Coils"/>
    </source>
</evidence>
<evidence type="ECO:0000256" key="9">
    <source>
        <dbReference type="SAM" id="SignalP"/>
    </source>
</evidence>
<keyword evidence="9" id="KW-0732">Signal</keyword>
<name>F4L1N3_HALH1</name>
<dbReference type="RefSeq" id="WP_013763141.1">
    <property type="nucleotide sequence ID" value="NC_015510.1"/>
</dbReference>
<keyword evidence="4" id="KW-1134">Transmembrane beta strand</keyword>
<keyword evidence="8" id="KW-0175">Coiled coil</keyword>
<evidence type="ECO:0000256" key="3">
    <source>
        <dbReference type="ARBA" id="ARBA00022448"/>
    </source>
</evidence>
<dbReference type="GO" id="GO:1990281">
    <property type="term" value="C:efflux pump complex"/>
    <property type="evidence" value="ECO:0007669"/>
    <property type="project" value="TreeGrafter"/>
</dbReference>
<dbReference type="InterPro" id="IPR003423">
    <property type="entry name" value="OMP_efflux"/>
</dbReference>
<dbReference type="KEGG" id="hhy:Halhy_0669"/>
<evidence type="ECO:0000256" key="4">
    <source>
        <dbReference type="ARBA" id="ARBA00022452"/>
    </source>
</evidence>
<evidence type="ECO:0000256" key="2">
    <source>
        <dbReference type="ARBA" id="ARBA00007613"/>
    </source>
</evidence>
<dbReference type="SUPFAM" id="SSF56954">
    <property type="entry name" value="Outer membrane efflux proteins (OEP)"/>
    <property type="match status" value="1"/>
</dbReference>
<comment type="subcellular location">
    <subcellularLocation>
        <location evidence="1">Cell outer membrane</location>
    </subcellularLocation>
</comment>
<keyword evidence="7" id="KW-0998">Cell outer membrane</keyword>
<dbReference type="Pfam" id="PF02321">
    <property type="entry name" value="OEP"/>
    <property type="match status" value="1"/>
</dbReference>
<dbReference type="GO" id="GO:0009279">
    <property type="term" value="C:cell outer membrane"/>
    <property type="evidence" value="ECO:0007669"/>
    <property type="project" value="UniProtKB-SubCell"/>
</dbReference>
<keyword evidence="6" id="KW-0472">Membrane</keyword>
<feature type="chain" id="PRO_5003310552" evidence="9">
    <location>
        <begin position="22"/>
        <end position="524"/>
    </location>
</feature>
<sequence>MRLKYTFLLGLALMEAMGLYAQSTPMRADLPSLYQHTLSNSPTVQRQQIQNRIAEAARQTARSQFDYILLSDLNASRSGYNLLTPDPRRAIVGSDIQTNDLSLSAQLQRSFRSGIRASIGTSYQRVADNYPLTVFNEEVGPFFANNAVSTSFSIVQPLFRGRGRDIVTANETIAEKGSESQQDNAAFITSGQLLNTVSSYWQYLGASESLVAYQQNESRIRDLLEVTEQLVAADKKPSGDLIQIRADLRDKERQTVLARQFLFAARQNLGRSLGLSATASENIGLPESPFPNVEEQMEIPALSALLETARQQRADLKALRILLEQQQTQLKLAKNNLKPQLDLRLFGSYGGSAMGNGVDRFFRALTNNEGRQVQLGAGLSFQFPLNNNLAEANLLQAQLQISDQQTLLSDQIRQIELNLSISYNNYLNSVQVVNKARQSLENYKTVFANEQFKFQQGLTTLLNLILMQERLTFSELDYIQARQQYAIALAQLRFETGALFNSRNLGATDQAIDASLFYSLPGNR</sequence>
<keyword evidence="5" id="KW-0812">Transmembrane</keyword>
<dbReference type="Proteomes" id="UP000008461">
    <property type="component" value="Chromosome"/>
</dbReference>
<evidence type="ECO:0000313" key="10">
    <source>
        <dbReference type="EMBL" id="AEE48577.1"/>
    </source>
</evidence>
<protein>
    <submittedName>
        <fullName evidence="10">Outer membrane efflux protein</fullName>
    </submittedName>
</protein>
<dbReference type="EMBL" id="CP002691">
    <property type="protein sequence ID" value="AEE48577.1"/>
    <property type="molecule type" value="Genomic_DNA"/>
</dbReference>
<dbReference type="PANTHER" id="PTHR30026:SF20">
    <property type="entry name" value="OUTER MEMBRANE PROTEIN TOLC"/>
    <property type="match status" value="1"/>
</dbReference>
<dbReference type="eggNOG" id="COG1538">
    <property type="taxonomic scope" value="Bacteria"/>
</dbReference>
<feature type="signal peptide" evidence="9">
    <location>
        <begin position="1"/>
        <end position="21"/>
    </location>
</feature>
<dbReference type="InterPro" id="IPR051906">
    <property type="entry name" value="TolC-like"/>
</dbReference>
<reference evidence="10 11" key="1">
    <citation type="journal article" date="2011" name="Stand. Genomic Sci.">
        <title>Complete genome sequence of Haliscomenobacter hydrossis type strain (O).</title>
        <authorList>
            <consortium name="US DOE Joint Genome Institute (JGI-PGF)"/>
            <person name="Daligault H."/>
            <person name="Lapidus A."/>
            <person name="Zeytun A."/>
            <person name="Nolan M."/>
            <person name="Lucas S."/>
            <person name="Del Rio T.G."/>
            <person name="Tice H."/>
            <person name="Cheng J.F."/>
            <person name="Tapia R."/>
            <person name="Han C."/>
            <person name="Goodwin L."/>
            <person name="Pitluck S."/>
            <person name="Liolios K."/>
            <person name="Pagani I."/>
            <person name="Ivanova N."/>
            <person name="Huntemann M."/>
            <person name="Mavromatis K."/>
            <person name="Mikhailova N."/>
            <person name="Pati A."/>
            <person name="Chen A."/>
            <person name="Palaniappan K."/>
            <person name="Land M."/>
            <person name="Hauser L."/>
            <person name="Brambilla E.M."/>
            <person name="Rohde M."/>
            <person name="Verbarg S."/>
            <person name="Goker M."/>
            <person name="Bristow J."/>
            <person name="Eisen J.A."/>
            <person name="Markowitz V."/>
            <person name="Hugenholtz P."/>
            <person name="Kyrpides N.C."/>
            <person name="Klenk H.P."/>
            <person name="Woyke T."/>
        </authorList>
    </citation>
    <scope>NUCLEOTIDE SEQUENCE [LARGE SCALE GENOMIC DNA]</scope>
    <source>
        <strain evidence="11">ATCC 27775 / DSM 1100 / LMG 10767 / O</strain>
    </source>
</reference>
<evidence type="ECO:0000256" key="7">
    <source>
        <dbReference type="ARBA" id="ARBA00023237"/>
    </source>
</evidence>
<gene>
    <name evidence="10" type="ordered locus">Halhy_0669</name>
</gene>
<dbReference type="GO" id="GO:0015288">
    <property type="term" value="F:porin activity"/>
    <property type="evidence" value="ECO:0007669"/>
    <property type="project" value="TreeGrafter"/>
</dbReference>
<dbReference type="AlphaFoldDB" id="F4L1N3"/>
<dbReference type="PANTHER" id="PTHR30026">
    <property type="entry name" value="OUTER MEMBRANE PROTEIN TOLC"/>
    <property type="match status" value="1"/>
</dbReference>
<accession>F4L1N3</accession>
<reference key="2">
    <citation type="submission" date="2011-04" db="EMBL/GenBank/DDBJ databases">
        <title>Complete sequence of chromosome of Haliscomenobacter hydrossis DSM 1100.</title>
        <authorList>
            <consortium name="US DOE Joint Genome Institute (JGI-PGF)"/>
            <person name="Lucas S."/>
            <person name="Han J."/>
            <person name="Lapidus A."/>
            <person name="Bruce D."/>
            <person name="Goodwin L."/>
            <person name="Pitluck S."/>
            <person name="Peters L."/>
            <person name="Kyrpides N."/>
            <person name="Mavromatis K."/>
            <person name="Ivanova N."/>
            <person name="Ovchinnikova G."/>
            <person name="Pagani I."/>
            <person name="Daligault H."/>
            <person name="Detter J.C."/>
            <person name="Han C."/>
            <person name="Land M."/>
            <person name="Hauser L."/>
            <person name="Markowitz V."/>
            <person name="Cheng J.-F."/>
            <person name="Hugenholtz P."/>
            <person name="Woyke T."/>
            <person name="Wu D."/>
            <person name="Verbarg S."/>
            <person name="Frueling A."/>
            <person name="Brambilla E."/>
            <person name="Klenk H.-P."/>
            <person name="Eisen J.A."/>
        </authorList>
    </citation>
    <scope>NUCLEOTIDE SEQUENCE</scope>
    <source>
        <strain>DSM 1100</strain>
    </source>
</reference>
<feature type="coiled-coil region" evidence="8">
    <location>
        <begin position="306"/>
        <end position="336"/>
    </location>
</feature>
<dbReference type="GO" id="GO:0015562">
    <property type="term" value="F:efflux transmembrane transporter activity"/>
    <property type="evidence" value="ECO:0007669"/>
    <property type="project" value="InterPro"/>
</dbReference>
<dbReference type="HOGENOM" id="CLU_519495_0_0_10"/>
<dbReference type="Gene3D" id="1.20.1600.10">
    <property type="entry name" value="Outer membrane efflux proteins (OEP)"/>
    <property type="match status" value="1"/>
</dbReference>
<evidence type="ECO:0000313" key="11">
    <source>
        <dbReference type="Proteomes" id="UP000008461"/>
    </source>
</evidence>
<evidence type="ECO:0000256" key="1">
    <source>
        <dbReference type="ARBA" id="ARBA00004442"/>
    </source>
</evidence>
<dbReference type="OrthoDB" id="926878at2"/>
<evidence type="ECO:0000256" key="6">
    <source>
        <dbReference type="ARBA" id="ARBA00023136"/>
    </source>
</evidence>
<organism evidence="10 11">
    <name type="scientific">Haliscomenobacter hydrossis (strain ATCC 27775 / DSM 1100 / LMG 10767 / O)</name>
    <dbReference type="NCBI Taxonomy" id="760192"/>
    <lineage>
        <taxon>Bacteria</taxon>
        <taxon>Pseudomonadati</taxon>
        <taxon>Bacteroidota</taxon>
        <taxon>Saprospiria</taxon>
        <taxon>Saprospirales</taxon>
        <taxon>Haliscomenobacteraceae</taxon>
        <taxon>Haliscomenobacter</taxon>
    </lineage>
</organism>
<keyword evidence="3" id="KW-0813">Transport</keyword>